<feature type="transmembrane region" description="Helical" evidence="9">
    <location>
        <begin position="395"/>
        <end position="416"/>
    </location>
</feature>
<name>A0A1T4P5M6_9ENTE</name>
<evidence type="ECO:0000256" key="6">
    <source>
        <dbReference type="ARBA" id="ARBA00022989"/>
    </source>
</evidence>
<keyword evidence="12" id="KW-1185">Reference proteome</keyword>
<evidence type="ECO:0000256" key="1">
    <source>
        <dbReference type="ARBA" id="ARBA00004651"/>
    </source>
</evidence>
<evidence type="ECO:0000256" key="3">
    <source>
        <dbReference type="ARBA" id="ARBA00022475"/>
    </source>
</evidence>
<evidence type="ECO:0000256" key="8">
    <source>
        <dbReference type="PIRNR" id="PIRNR006351"/>
    </source>
</evidence>
<dbReference type="Proteomes" id="UP000190328">
    <property type="component" value="Unassembled WGS sequence"/>
</dbReference>
<feature type="transmembrane region" description="Helical" evidence="9">
    <location>
        <begin position="179"/>
        <end position="198"/>
    </location>
</feature>
<dbReference type="InterPro" id="IPR004501">
    <property type="entry name" value="PTS_EIIC_3"/>
</dbReference>
<dbReference type="InterPro" id="IPR004796">
    <property type="entry name" value="PTS_IIC_cello"/>
</dbReference>
<dbReference type="GO" id="GO:0005886">
    <property type="term" value="C:plasma membrane"/>
    <property type="evidence" value="ECO:0007669"/>
    <property type="project" value="UniProtKB-SubCell"/>
</dbReference>
<proteinExistence type="predicted"/>
<feature type="transmembrane region" description="Helical" evidence="9">
    <location>
        <begin position="29"/>
        <end position="50"/>
    </location>
</feature>
<evidence type="ECO:0000256" key="5">
    <source>
        <dbReference type="ARBA" id="ARBA00022692"/>
    </source>
</evidence>
<dbReference type="GO" id="GO:1901264">
    <property type="term" value="P:carbohydrate derivative transport"/>
    <property type="evidence" value="ECO:0007669"/>
    <property type="project" value="TreeGrafter"/>
</dbReference>
<keyword evidence="6 9" id="KW-1133">Transmembrane helix</keyword>
<evidence type="ECO:0000313" key="12">
    <source>
        <dbReference type="Proteomes" id="UP000190328"/>
    </source>
</evidence>
<feature type="domain" description="PTS EIIC type-3" evidence="10">
    <location>
        <begin position="6"/>
        <end position="416"/>
    </location>
</feature>
<comment type="function">
    <text evidence="8">The phosphoenolpyruvate-dependent sugar phosphotransferase system (PTS), a major carbohydrate active -transport system, catalyzes the phosphorylation of incoming sugar substrates concomitant with their translocation across the cell membrane.</text>
</comment>
<dbReference type="InterPro" id="IPR051088">
    <property type="entry name" value="PTS_Sugar-EIIC/EIIB"/>
</dbReference>
<comment type="subcellular location">
    <subcellularLocation>
        <location evidence="1">Cell membrane</location>
        <topology evidence="1">Multi-pass membrane protein</topology>
    </subcellularLocation>
</comment>
<dbReference type="RefSeq" id="WP_078807592.1">
    <property type="nucleotide sequence ID" value="NZ_FUXI01000018.1"/>
</dbReference>
<evidence type="ECO:0000259" key="10">
    <source>
        <dbReference type="PROSITE" id="PS51105"/>
    </source>
</evidence>
<keyword evidence="3 8" id="KW-1003">Cell membrane</keyword>
<feature type="transmembrane region" description="Helical" evidence="9">
    <location>
        <begin position="100"/>
        <end position="120"/>
    </location>
</feature>
<dbReference type="OrthoDB" id="1550290at2"/>
<gene>
    <name evidence="11" type="ORF">SAMN02745116_01659</name>
</gene>
<dbReference type="PANTHER" id="PTHR33989">
    <property type="match status" value="1"/>
</dbReference>
<feature type="transmembrane region" description="Helical" evidence="9">
    <location>
        <begin position="350"/>
        <end position="375"/>
    </location>
</feature>
<feature type="transmembrane region" description="Helical" evidence="9">
    <location>
        <begin position="70"/>
        <end position="93"/>
    </location>
</feature>
<organism evidence="11 12">
    <name type="scientific">Pilibacter termitis</name>
    <dbReference type="NCBI Taxonomy" id="263852"/>
    <lineage>
        <taxon>Bacteria</taxon>
        <taxon>Bacillati</taxon>
        <taxon>Bacillota</taxon>
        <taxon>Bacilli</taxon>
        <taxon>Lactobacillales</taxon>
        <taxon>Enterococcaceae</taxon>
        <taxon>Pilibacter</taxon>
    </lineage>
</organism>
<feature type="transmembrane region" description="Helical" evidence="9">
    <location>
        <begin position="140"/>
        <end position="158"/>
    </location>
</feature>
<evidence type="ECO:0000256" key="9">
    <source>
        <dbReference type="SAM" id="Phobius"/>
    </source>
</evidence>
<reference evidence="11 12" key="1">
    <citation type="submission" date="2017-02" db="EMBL/GenBank/DDBJ databases">
        <authorList>
            <person name="Peterson S.W."/>
        </authorList>
    </citation>
    <scope>NUCLEOTIDE SEQUENCE [LARGE SCALE GENOMIC DNA]</scope>
    <source>
        <strain evidence="11 12">ATCC BAA-1030</strain>
    </source>
</reference>
<keyword evidence="7 8" id="KW-0472">Membrane</keyword>
<dbReference type="EMBL" id="FUXI01000018">
    <property type="protein sequence ID" value="SJZ86556.1"/>
    <property type="molecule type" value="Genomic_DNA"/>
</dbReference>
<dbReference type="Pfam" id="PF02378">
    <property type="entry name" value="PTS_EIIC"/>
    <property type="match status" value="1"/>
</dbReference>
<dbReference type="GO" id="GO:0009401">
    <property type="term" value="P:phosphoenolpyruvate-dependent sugar phosphotransferase system"/>
    <property type="evidence" value="ECO:0007669"/>
    <property type="project" value="InterPro"/>
</dbReference>
<dbReference type="GO" id="GO:0008982">
    <property type="term" value="F:protein-N(PI)-phosphohistidine-sugar phosphotransferase activity"/>
    <property type="evidence" value="ECO:0007669"/>
    <property type="project" value="UniProtKB-UniRule"/>
</dbReference>
<feature type="transmembrane region" description="Helical" evidence="9">
    <location>
        <begin position="218"/>
        <end position="243"/>
    </location>
</feature>
<accession>A0A1T4P5M6</accession>
<protein>
    <recommendedName>
        <fullName evidence="8">Permease IIC component</fullName>
    </recommendedName>
</protein>
<dbReference type="STRING" id="263852.SAMN02745116_01659"/>
<keyword evidence="5 9" id="KW-0812">Transmembrane</keyword>
<evidence type="ECO:0000313" key="11">
    <source>
        <dbReference type="EMBL" id="SJZ86556.1"/>
    </source>
</evidence>
<dbReference type="PIRSF" id="PIRSF006351">
    <property type="entry name" value="PTS_EIIC-Cellobiose"/>
    <property type="match status" value="1"/>
</dbReference>
<dbReference type="PROSITE" id="PS51105">
    <property type="entry name" value="PTS_EIIC_TYPE_3"/>
    <property type="match status" value="1"/>
</dbReference>
<dbReference type="InterPro" id="IPR003352">
    <property type="entry name" value="PTS_EIIC"/>
</dbReference>
<evidence type="ECO:0000256" key="7">
    <source>
        <dbReference type="ARBA" id="ARBA00023136"/>
    </source>
</evidence>
<keyword evidence="4 8" id="KW-0762">Sugar transport</keyword>
<dbReference type="NCBIfam" id="TIGR00410">
    <property type="entry name" value="lacE"/>
    <property type="match status" value="1"/>
</dbReference>
<sequence length="441" mass="47293">MKNFNSQAIIAPIMRFVNMRGIIALKDGMLAILPLTVVGSIFLIIGQIPSEQINKAIADVFGKDWTEPFMQVYSGTFAIMGLISCFAIGYAYAKNSDVEPLPAGVLSLSAFFITLKSSYIPEAGEPIGDAISKVWFGGQGIIGAIIIGLTVGAIYTFFIQKKIVLKMPEQVPEAISKQFAAMTPAFAIFLLSMIVYIISKKVTDGGTFIEMIYKAVQVPLQGLTGSLGGAIGIAFFISFLWWFGVHGQSVVNGIVTALLLSNLDANKDLLAKGQLSVENGAHIVTQQFLDSFLIISGSGITFGIVIAMLFAAKSQQYKALGKVAAFPAIFNVNEPIIFGFPVVMNPIMFVPFLVVPIISALLVYGAIAIGFLAPFSGVTLPWSTPAIISGLMVGGWKAALLQIVILAISTAVYFPFFKVQDKIAYENELKQAELDKESVGA</sequence>
<evidence type="ECO:0000256" key="2">
    <source>
        <dbReference type="ARBA" id="ARBA00022448"/>
    </source>
</evidence>
<feature type="transmembrane region" description="Helical" evidence="9">
    <location>
        <begin position="292"/>
        <end position="312"/>
    </location>
</feature>
<dbReference type="AlphaFoldDB" id="A0A1T4P5M6"/>
<evidence type="ECO:0000256" key="4">
    <source>
        <dbReference type="ARBA" id="ARBA00022597"/>
    </source>
</evidence>
<keyword evidence="2 8" id="KW-0813">Transport</keyword>
<dbReference type="PANTHER" id="PTHR33989:SF4">
    <property type="entry name" value="PTS SYSTEM N,N'-DIACETYLCHITOBIOSE-SPECIFIC EIIC COMPONENT"/>
    <property type="match status" value="1"/>
</dbReference>